<reference evidence="2 3" key="1">
    <citation type="journal article" date="2022" name="Nat. Plants">
        <title>Genomes of leafy and leafless Platanthera orchids illuminate the evolution of mycoheterotrophy.</title>
        <authorList>
            <person name="Li M.H."/>
            <person name="Liu K.W."/>
            <person name="Li Z."/>
            <person name="Lu H.C."/>
            <person name="Ye Q.L."/>
            <person name="Zhang D."/>
            <person name="Wang J.Y."/>
            <person name="Li Y.F."/>
            <person name="Zhong Z.M."/>
            <person name="Liu X."/>
            <person name="Yu X."/>
            <person name="Liu D.K."/>
            <person name="Tu X.D."/>
            <person name="Liu B."/>
            <person name="Hao Y."/>
            <person name="Liao X.Y."/>
            <person name="Jiang Y.T."/>
            <person name="Sun W.H."/>
            <person name="Chen J."/>
            <person name="Chen Y.Q."/>
            <person name="Ai Y."/>
            <person name="Zhai J.W."/>
            <person name="Wu S.S."/>
            <person name="Zhou Z."/>
            <person name="Hsiao Y.Y."/>
            <person name="Wu W.L."/>
            <person name="Chen Y.Y."/>
            <person name="Lin Y.F."/>
            <person name="Hsu J.L."/>
            <person name="Li C.Y."/>
            <person name="Wang Z.W."/>
            <person name="Zhao X."/>
            <person name="Zhong W.Y."/>
            <person name="Ma X.K."/>
            <person name="Ma L."/>
            <person name="Huang J."/>
            <person name="Chen G.Z."/>
            <person name="Huang M.Z."/>
            <person name="Huang L."/>
            <person name="Peng D.H."/>
            <person name="Luo Y.B."/>
            <person name="Zou S.Q."/>
            <person name="Chen S.P."/>
            <person name="Lan S."/>
            <person name="Tsai W.C."/>
            <person name="Van de Peer Y."/>
            <person name="Liu Z.J."/>
        </authorList>
    </citation>
    <scope>NUCLEOTIDE SEQUENCE [LARGE SCALE GENOMIC DNA]</scope>
    <source>
        <strain evidence="2">Lor288</strain>
    </source>
</reference>
<evidence type="ECO:0000256" key="1">
    <source>
        <dbReference type="SAM" id="MobiDB-lite"/>
    </source>
</evidence>
<dbReference type="Proteomes" id="UP001412067">
    <property type="component" value="Unassembled WGS sequence"/>
</dbReference>
<gene>
    <name evidence="2" type="ORF">KSP40_PGU003463</name>
</gene>
<sequence>MGSNLRQSGDKKLLQHYLCSFKEDIHKDEGSRVRDDACEALYNIAKGEEMEDQDVLHCRSLLEQGRPRFILPSPPRAVSQRVSSESKGSERSWRD</sequence>
<dbReference type="EMBL" id="JBBWWR010000007">
    <property type="protein sequence ID" value="KAK8964048.1"/>
    <property type="molecule type" value="Genomic_DNA"/>
</dbReference>
<feature type="region of interest" description="Disordered" evidence="1">
    <location>
        <begin position="68"/>
        <end position="95"/>
    </location>
</feature>
<name>A0ABR2MIQ8_9ASPA</name>
<evidence type="ECO:0000313" key="3">
    <source>
        <dbReference type="Proteomes" id="UP001412067"/>
    </source>
</evidence>
<protein>
    <submittedName>
        <fullName evidence="2">Uncharacterized protein</fullName>
    </submittedName>
</protein>
<evidence type="ECO:0000313" key="2">
    <source>
        <dbReference type="EMBL" id="KAK8964048.1"/>
    </source>
</evidence>
<keyword evidence="3" id="KW-1185">Reference proteome</keyword>
<organism evidence="2 3">
    <name type="scientific">Platanthera guangdongensis</name>
    <dbReference type="NCBI Taxonomy" id="2320717"/>
    <lineage>
        <taxon>Eukaryota</taxon>
        <taxon>Viridiplantae</taxon>
        <taxon>Streptophyta</taxon>
        <taxon>Embryophyta</taxon>
        <taxon>Tracheophyta</taxon>
        <taxon>Spermatophyta</taxon>
        <taxon>Magnoliopsida</taxon>
        <taxon>Liliopsida</taxon>
        <taxon>Asparagales</taxon>
        <taxon>Orchidaceae</taxon>
        <taxon>Orchidoideae</taxon>
        <taxon>Orchideae</taxon>
        <taxon>Orchidinae</taxon>
        <taxon>Platanthera</taxon>
    </lineage>
</organism>
<accession>A0ABR2MIQ8</accession>
<proteinExistence type="predicted"/>
<comment type="caution">
    <text evidence="2">The sequence shown here is derived from an EMBL/GenBank/DDBJ whole genome shotgun (WGS) entry which is preliminary data.</text>
</comment>